<keyword evidence="4 8" id="KW-0819">tRNA processing</keyword>
<dbReference type="InterPro" id="IPR013785">
    <property type="entry name" value="Aldolase_TIM"/>
</dbReference>
<keyword evidence="10" id="KW-0547">Nucleotide-binding</keyword>
<dbReference type="InterPro" id="IPR004653">
    <property type="entry name" value="DusA"/>
</dbReference>
<comment type="function">
    <text evidence="8">Catalyzes the synthesis of dihydrouridine, a modified base found in the D-loop of most tRNAs.</text>
</comment>
<dbReference type="HOGENOM" id="CLU_013299_2_1_1"/>
<dbReference type="eggNOG" id="KOG2335">
    <property type="taxonomic scope" value="Eukaryota"/>
</dbReference>
<keyword evidence="5" id="KW-0521">NADP</keyword>
<keyword evidence="7 8" id="KW-0560">Oxidoreductase</keyword>
<proteinExistence type="inferred from homology"/>
<evidence type="ECO:0000259" key="11">
    <source>
        <dbReference type="Pfam" id="PF01207"/>
    </source>
</evidence>
<dbReference type="AlphaFoldDB" id="L1IHH0"/>
<dbReference type="Gene3D" id="3.20.20.70">
    <property type="entry name" value="Aldolase class I"/>
    <property type="match status" value="1"/>
</dbReference>
<dbReference type="Pfam" id="PF01207">
    <property type="entry name" value="Dus"/>
    <property type="match status" value="2"/>
</dbReference>
<dbReference type="EnsemblProtists" id="EKX35542">
    <property type="protein sequence ID" value="EKX35542"/>
    <property type="gene ID" value="GUITHDRAFT_146376"/>
</dbReference>
<evidence type="ECO:0000256" key="10">
    <source>
        <dbReference type="PIRSR" id="PIRSR006621-2"/>
    </source>
</evidence>
<keyword evidence="3 8" id="KW-0288">FMN</keyword>
<dbReference type="EMBL" id="JH993088">
    <property type="protein sequence ID" value="EKX35542.1"/>
    <property type="molecule type" value="Genomic_DNA"/>
</dbReference>
<evidence type="ECO:0000256" key="4">
    <source>
        <dbReference type="ARBA" id="ARBA00022694"/>
    </source>
</evidence>
<feature type="binding site" evidence="10">
    <location>
        <position position="131"/>
    </location>
    <ligand>
        <name>FMN</name>
        <dbReference type="ChEBI" id="CHEBI:58210"/>
    </ligand>
</feature>
<dbReference type="GO" id="GO:0050660">
    <property type="term" value="F:flavin adenine dinucleotide binding"/>
    <property type="evidence" value="ECO:0007669"/>
    <property type="project" value="InterPro"/>
</dbReference>
<reference evidence="13" key="3">
    <citation type="submission" date="2015-06" db="UniProtKB">
        <authorList>
            <consortium name="EnsemblProtists"/>
        </authorList>
    </citation>
    <scope>IDENTIFICATION</scope>
</reference>
<evidence type="ECO:0000313" key="13">
    <source>
        <dbReference type="EnsemblProtists" id="EKX35542"/>
    </source>
</evidence>
<feature type="active site" description="Proton donor" evidence="9">
    <location>
        <position position="89"/>
    </location>
</feature>
<dbReference type="GO" id="GO:0000049">
    <property type="term" value="F:tRNA binding"/>
    <property type="evidence" value="ECO:0007669"/>
    <property type="project" value="UniProtKB-KW"/>
</dbReference>
<dbReference type="CDD" id="cd02801">
    <property type="entry name" value="DUS_like_FMN"/>
    <property type="match status" value="1"/>
</dbReference>
<evidence type="ECO:0000313" key="14">
    <source>
        <dbReference type="Proteomes" id="UP000011087"/>
    </source>
</evidence>
<dbReference type="PIRSF" id="PIRSF006621">
    <property type="entry name" value="Dus"/>
    <property type="match status" value="1"/>
</dbReference>
<keyword evidence="1" id="KW-0820">tRNA-binding</keyword>
<dbReference type="KEGG" id="gtt:GUITHDRAFT_146376"/>
<keyword evidence="14" id="KW-1185">Reference proteome</keyword>
<dbReference type="PaxDb" id="55529-EKX35542"/>
<protein>
    <recommendedName>
        <fullName evidence="8">tRNA-dihydrouridine synthase</fullName>
        <ecNumber evidence="8">1.3.1.-</ecNumber>
    </recommendedName>
</protein>
<evidence type="ECO:0000256" key="7">
    <source>
        <dbReference type="ARBA" id="ARBA00023002"/>
    </source>
</evidence>
<reference evidence="14" key="2">
    <citation type="submission" date="2012-11" db="EMBL/GenBank/DDBJ databases">
        <authorList>
            <person name="Kuo A."/>
            <person name="Curtis B.A."/>
            <person name="Tanifuji G."/>
            <person name="Burki F."/>
            <person name="Gruber A."/>
            <person name="Irimia M."/>
            <person name="Maruyama S."/>
            <person name="Arias M.C."/>
            <person name="Ball S.G."/>
            <person name="Gile G.H."/>
            <person name="Hirakawa Y."/>
            <person name="Hopkins J.F."/>
            <person name="Rensing S.A."/>
            <person name="Schmutz J."/>
            <person name="Symeonidi A."/>
            <person name="Elias M."/>
            <person name="Eveleigh R.J."/>
            <person name="Herman E.K."/>
            <person name="Klute M.J."/>
            <person name="Nakayama T."/>
            <person name="Obornik M."/>
            <person name="Reyes-Prieto A."/>
            <person name="Armbrust E.V."/>
            <person name="Aves S.J."/>
            <person name="Beiko R.G."/>
            <person name="Coutinho P."/>
            <person name="Dacks J.B."/>
            <person name="Durnford D.G."/>
            <person name="Fast N.M."/>
            <person name="Green B.R."/>
            <person name="Grisdale C."/>
            <person name="Hempe F."/>
            <person name="Henrissat B."/>
            <person name="Hoppner M.P."/>
            <person name="Ishida K.-I."/>
            <person name="Kim E."/>
            <person name="Koreny L."/>
            <person name="Kroth P.G."/>
            <person name="Liu Y."/>
            <person name="Malik S.-B."/>
            <person name="Maier U.G."/>
            <person name="McRose D."/>
            <person name="Mock T."/>
            <person name="Neilson J.A."/>
            <person name="Onodera N.T."/>
            <person name="Poole A.M."/>
            <person name="Pritham E.J."/>
            <person name="Richards T.A."/>
            <person name="Rocap G."/>
            <person name="Roy S.W."/>
            <person name="Sarai C."/>
            <person name="Schaack S."/>
            <person name="Shirato S."/>
            <person name="Slamovits C.H."/>
            <person name="Spencer D.F."/>
            <person name="Suzuki S."/>
            <person name="Worden A.Z."/>
            <person name="Zauner S."/>
            <person name="Barry K."/>
            <person name="Bell C."/>
            <person name="Bharti A.K."/>
            <person name="Crow J.A."/>
            <person name="Grimwood J."/>
            <person name="Kramer R."/>
            <person name="Lindquist E."/>
            <person name="Lucas S."/>
            <person name="Salamov A."/>
            <person name="McFadden G.I."/>
            <person name="Lane C.E."/>
            <person name="Keeling P.J."/>
            <person name="Gray M.W."/>
            <person name="Grigoriev I.V."/>
            <person name="Archibald J.M."/>
        </authorList>
    </citation>
    <scope>NUCLEOTIDE SEQUENCE</scope>
    <source>
        <strain evidence="14">CCMP2712</strain>
    </source>
</reference>
<dbReference type="InterPro" id="IPR001269">
    <property type="entry name" value="DUS_fam"/>
</dbReference>
<dbReference type="Gene3D" id="1.20.120.1460">
    <property type="match status" value="1"/>
</dbReference>
<evidence type="ECO:0000256" key="8">
    <source>
        <dbReference type="PIRNR" id="PIRNR006621"/>
    </source>
</evidence>
<dbReference type="PANTHER" id="PTHR42907">
    <property type="entry name" value="FMN-LINKED OXIDOREDUCTASES SUPERFAMILY PROTEIN"/>
    <property type="match status" value="1"/>
</dbReference>
<feature type="binding site" evidence="10">
    <location>
        <position position="164"/>
    </location>
    <ligand>
        <name>FMN</name>
        <dbReference type="ChEBI" id="CHEBI:58210"/>
    </ligand>
</feature>
<comment type="cofactor">
    <cofactor evidence="8 10">
        <name>FMN</name>
        <dbReference type="ChEBI" id="CHEBI:58210"/>
    </cofactor>
</comment>
<dbReference type="OrthoDB" id="10262250at2759"/>
<evidence type="ECO:0000256" key="1">
    <source>
        <dbReference type="ARBA" id="ARBA00022555"/>
    </source>
</evidence>
<feature type="binding site" evidence="10">
    <location>
        <begin position="204"/>
        <end position="206"/>
    </location>
    <ligand>
        <name>FMN</name>
        <dbReference type="ChEBI" id="CHEBI:58210"/>
    </ligand>
</feature>
<feature type="domain" description="DUS-like FMN-binding" evidence="11">
    <location>
        <begin position="256"/>
        <end position="349"/>
    </location>
</feature>
<evidence type="ECO:0000256" key="5">
    <source>
        <dbReference type="ARBA" id="ARBA00022857"/>
    </source>
</evidence>
<dbReference type="SUPFAM" id="SSF51395">
    <property type="entry name" value="FMN-linked oxidoreductases"/>
    <property type="match status" value="1"/>
</dbReference>
<evidence type="ECO:0000256" key="3">
    <source>
        <dbReference type="ARBA" id="ARBA00022643"/>
    </source>
</evidence>
<organism evidence="12">
    <name type="scientific">Guillardia theta (strain CCMP2712)</name>
    <name type="common">Cryptophyte</name>
    <dbReference type="NCBI Taxonomy" id="905079"/>
    <lineage>
        <taxon>Eukaryota</taxon>
        <taxon>Cryptophyceae</taxon>
        <taxon>Pyrenomonadales</taxon>
        <taxon>Geminigeraceae</taxon>
        <taxon>Guillardia</taxon>
    </lineage>
</organism>
<keyword evidence="2 8" id="KW-0285">Flavoprotein</keyword>
<evidence type="ECO:0000256" key="9">
    <source>
        <dbReference type="PIRSR" id="PIRSR006621-1"/>
    </source>
</evidence>
<accession>L1IHH0</accession>
<dbReference type="PANTHER" id="PTHR42907:SF1">
    <property type="entry name" value="FMN-LINKED OXIDOREDUCTASES SUPERFAMILY PROTEIN"/>
    <property type="match status" value="1"/>
</dbReference>
<feature type="binding site" evidence="10">
    <location>
        <position position="56"/>
    </location>
    <ligand>
        <name>FMN</name>
        <dbReference type="ChEBI" id="CHEBI:58210"/>
    </ligand>
</feature>
<dbReference type="NCBIfam" id="NF008774">
    <property type="entry name" value="PRK11815.1"/>
    <property type="match status" value="1"/>
</dbReference>
<keyword evidence="6" id="KW-0694">RNA-binding</keyword>
<feature type="domain" description="DUS-like FMN-binding" evidence="11">
    <location>
        <begin position="1"/>
        <end position="217"/>
    </location>
</feature>
<dbReference type="InterPro" id="IPR035587">
    <property type="entry name" value="DUS-like_FMN-bd"/>
</dbReference>
<gene>
    <name evidence="12" type="ORF">GUITHDRAFT_146376</name>
</gene>
<evidence type="ECO:0000313" key="12">
    <source>
        <dbReference type="EMBL" id="EKX35542.1"/>
    </source>
</evidence>
<name>L1IHH0_GUITC</name>
<reference evidence="12 14" key="1">
    <citation type="journal article" date="2012" name="Nature">
        <title>Algal genomes reveal evolutionary mosaicism and the fate of nucleomorphs.</title>
        <authorList>
            <consortium name="DOE Joint Genome Institute"/>
            <person name="Curtis B.A."/>
            <person name="Tanifuji G."/>
            <person name="Burki F."/>
            <person name="Gruber A."/>
            <person name="Irimia M."/>
            <person name="Maruyama S."/>
            <person name="Arias M.C."/>
            <person name="Ball S.G."/>
            <person name="Gile G.H."/>
            <person name="Hirakawa Y."/>
            <person name="Hopkins J.F."/>
            <person name="Kuo A."/>
            <person name="Rensing S.A."/>
            <person name="Schmutz J."/>
            <person name="Symeonidi A."/>
            <person name="Elias M."/>
            <person name="Eveleigh R.J."/>
            <person name="Herman E.K."/>
            <person name="Klute M.J."/>
            <person name="Nakayama T."/>
            <person name="Obornik M."/>
            <person name="Reyes-Prieto A."/>
            <person name="Armbrust E.V."/>
            <person name="Aves S.J."/>
            <person name="Beiko R.G."/>
            <person name="Coutinho P."/>
            <person name="Dacks J.B."/>
            <person name="Durnford D.G."/>
            <person name="Fast N.M."/>
            <person name="Green B.R."/>
            <person name="Grisdale C.J."/>
            <person name="Hempel F."/>
            <person name="Henrissat B."/>
            <person name="Hoppner M.P."/>
            <person name="Ishida K."/>
            <person name="Kim E."/>
            <person name="Koreny L."/>
            <person name="Kroth P.G."/>
            <person name="Liu Y."/>
            <person name="Malik S.B."/>
            <person name="Maier U.G."/>
            <person name="McRose D."/>
            <person name="Mock T."/>
            <person name="Neilson J.A."/>
            <person name="Onodera N.T."/>
            <person name="Poole A.M."/>
            <person name="Pritham E.J."/>
            <person name="Richards T.A."/>
            <person name="Rocap G."/>
            <person name="Roy S.W."/>
            <person name="Sarai C."/>
            <person name="Schaack S."/>
            <person name="Shirato S."/>
            <person name="Slamovits C.H."/>
            <person name="Spencer D.F."/>
            <person name="Suzuki S."/>
            <person name="Worden A.Z."/>
            <person name="Zauner S."/>
            <person name="Barry K."/>
            <person name="Bell C."/>
            <person name="Bharti A.K."/>
            <person name="Crow J.A."/>
            <person name="Grimwood J."/>
            <person name="Kramer R."/>
            <person name="Lindquist E."/>
            <person name="Lucas S."/>
            <person name="Salamov A."/>
            <person name="McFadden G.I."/>
            <person name="Lane C.E."/>
            <person name="Keeling P.J."/>
            <person name="Gray M.W."/>
            <person name="Grigoriev I.V."/>
            <person name="Archibald J.M."/>
        </authorList>
    </citation>
    <scope>NUCLEOTIDE SEQUENCE</scope>
    <source>
        <strain evidence="12 14">CCMP2712</strain>
    </source>
</reference>
<evidence type="ECO:0000256" key="6">
    <source>
        <dbReference type="ARBA" id="ARBA00022884"/>
    </source>
</evidence>
<sequence>MAEWTDRPYRSLARALTRRTVLYTEMVVADDLLHKDHDGQFLLLDASTQESPLVLQLGGAEPETLMRATDVAVSSSHVNYEEINLNCGCPSAAATCCSQRYGASLMHDPHGVATCLRAMARASPNAPVSVKCRLGTNERNGYKLLSDFISIVSSGAGVRHFIIHSRECVLGGFTPKQNRTIPPLRPRWTHQLKQDFPDLHFTYNGGIKSLEMAGRHLLAPHNGIIAEYGSYAGLKEHESSGNEKADEFQWDDLPAVDGVMIGREAYQRPWLLREADVKIFGEDRNPGLTRRKILEDYIVLGEELMEKYSNIHGHRKKGTPGYSTRNLLKPVFGLFATERGGREWRRILDKEWVGGGKLGVREPSLRELLEVHELHLDHQAAMDAMPSELLDAE</sequence>
<comment type="similarity">
    <text evidence="8">Belongs to the dus family.</text>
</comment>
<evidence type="ECO:0000256" key="2">
    <source>
        <dbReference type="ARBA" id="ARBA00022630"/>
    </source>
</evidence>
<dbReference type="GO" id="GO:0017150">
    <property type="term" value="F:tRNA dihydrouridine synthase activity"/>
    <property type="evidence" value="ECO:0007669"/>
    <property type="project" value="InterPro"/>
</dbReference>
<dbReference type="RefSeq" id="XP_005822522.1">
    <property type="nucleotide sequence ID" value="XM_005822465.1"/>
</dbReference>
<dbReference type="OMA" id="ACMENTT"/>
<dbReference type="GeneID" id="17292289"/>
<dbReference type="Proteomes" id="UP000011087">
    <property type="component" value="Unassembled WGS sequence"/>
</dbReference>
<dbReference type="EC" id="1.3.1.-" evidence="8"/>